<keyword evidence="5" id="KW-0804">Transcription</keyword>
<dbReference type="InterPro" id="IPR007627">
    <property type="entry name" value="RNA_pol_sigma70_r2"/>
</dbReference>
<gene>
    <name evidence="8" type="ORF">GCM10010411_31080</name>
</gene>
<accession>A0ABP6BZS8</accession>
<dbReference type="CDD" id="cd06171">
    <property type="entry name" value="Sigma70_r4"/>
    <property type="match status" value="1"/>
</dbReference>
<comment type="similarity">
    <text evidence="1">Belongs to the sigma-70 factor family. ECF subfamily.</text>
</comment>
<name>A0ABP6BZS8_9ACTN</name>
<evidence type="ECO:0000256" key="4">
    <source>
        <dbReference type="ARBA" id="ARBA00023125"/>
    </source>
</evidence>
<dbReference type="Gene3D" id="1.10.1740.10">
    <property type="match status" value="1"/>
</dbReference>
<evidence type="ECO:0000259" key="7">
    <source>
        <dbReference type="Pfam" id="PF08281"/>
    </source>
</evidence>
<evidence type="ECO:0000256" key="1">
    <source>
        <dbReference type="ARBA" id="ARBA00010641"/>
    </source>
</evidence>
<keyword evidence="3" id="KW-0731">Sigma factor</keyword>
<dbReference type="InterPro" id="IPR013324">
    <property type="entry name" value="RNA_pol_sigma_r3/r4-like"/>
</dbReference>
<keyword evidence="4" id="KW-0238">DNA-binding</keyword>
<dbReference type="NCBIfam" id="TIGR02983">
    <property type="entry name" value="SigE-fam_strep"/>
    <property type="match status" value="1"/>
</dbReference>
<dbReference type="InterPro" id="IPR013325">
    <property type="entry name" value="RNA_pol_sigma_r2"/>
</dbReference>
<dbReference type="PANTHER" id="PTHR43133:SF50">
    <property type="entry name" value="ECF RNA POLYMERASE SIGMA FACTOR SIGM"/>
    <property type="match status" value="1"/>
</dbReference>
<protein>
    <submittedName>
        <fullName evidence="8">SigE family RNA polymerase sigma factor</fullName>
    </submittedName>
</protein>
<dbReference type="InterPro" id="IPR036388">
    <property type="entry name" value="WH-like_DNA-bd_sf"/>
</dbReference>
<evidence type="ECO:0000259" key="6">
    <source>
        <dbReference type="Pfam" id="PF04542"/>
    </source>
</evidence>
<keyword evidence="9" id="KW-1185">Reference proteome</keyword>
<dbReference type="SUPFAM" id="SSF88946">
    <property type="entry name" value="Sigma2 domain of RNA polymerase sigma factors"/>
    <property type="match status" value="1"/>
</dbReference>
<evidence type="ECO:0000256" key="3">
    <source>
        <dbReference type="ARBA" id="ARBA00023082"/>
    </source>
</evidence>
<dbReference type="Gene3D" id="1.10.10.10">
    <property type="entry name" value="Winged helix-like DNA-binding domain superfamily/Winged helix DNA-binding domain"/>
    <property type="match status" value="1"/>
</dbReference>
<comment type="caution">
    <text evidence="8">The sequence shown here is derived from an EMBL/GenBank/DDBJ whole genome shotgun (WGS) entry which is preliminary data.</text>
</comment>
<proteinExistence type="inferred from homology"/>
<dbReference type="Pfam" id="PF08281">
    <property type="entry name" value="Sigma70_r4_2"/>
    <property type="match status" value="1"/>
</dbReference>
<dbReference type="SUPFAM" id="SSF88659">
    <property type="entry name" value="Sigma3 and sigma4 domains of RNA polymerase sigma factors"/>
    <property type="match status" value="1"/>
</dbReference>
<dbReference type="InterPro" id="IPR014325">
    <property type="entry name" value="RNA_pol_sigma-E_actinobac"/>
</dbReference>
<sequence>MTRVAMEHPIFVPPESVSRNGAGEERRRRATVRAEDERQYVEYVSGALPGLRRIAHLLCRDPHRADDIVQTALTRLYVHWRRARAADDLDAYVRTILVRSFLNEQRLAWARVRLTGGPRDTPAVPAAAGPDVETRTVVHTALERVPPKQRAVLVLRFLCDLPVAEVARVLGCSEGNVKSQTSHGLARLRTLLGDQVPGALGREERR</sequence>
<feature type="domain" description="RNA polymerase sigma-70 region 2" evidence="6">
    <location>
        <begin position="48"/>
        <end position="108"/>
    </location>
</feature>
<dbReference type="Proteomes" id="UP001501509">
    <property type="component" value="Unassembled WGS sequence"/>
</dbReference>
<evidence type="ECO:0000313" key="8">
    <source>
        <dbReference type="EMBL" id="GAA2595473.1"/>
    </source>
</evidence>
<evidence type="ECO:0000256" key="5">
    <source>
        <dbReference type="ARBA" id="ARBA00023163"/>
    </source>
</evidence>
<reference evidence="9" key="1">
    <citation type="journal article" date="2019" name="Int. J. Syst. Evol. Microbiol.">
        <title>The Global Catalogue of Microorganisms (GCM) 10K type strain sequencing project: providing services to taxonomists for standard genome sequencing and annotation.</title>
        <authorList>
            <consortium name="The Broad Institute Genomics Platform"/>
            <consortium name="The Broad Institute Genome Sequencing Center for Infectious Disease"/>
            <person name="Wu L."/>
            <person name="Ma J."/>
        </authorList>
    </citation>
    <scope>NUCLEOTIDE SEQUENCE [LARGE SCALE GENOMIC DNA]</scope>
    <source>
        <strain evidence="9">JCM 6833</strain>
    </source>
</reference>
<evidence type="ECO:0000256" key="2">
    <source>
        <dbReference type="ARBA" id="ARBA00023015"/>
    </source>
</evidence>
<dbReference type="NCBIfam" id="TIGR02937">
    <property type="entry name" value="sigma70-ECF"/>
    <property type="match status" value="1"/>
</dbReference>
<dbReference type="InterPro" id="IPR014284">
    <property type="entry name" value="RNA_pol_sigma-70_dom"/>
</dbReference>
<dbReference type="InterPro" id="IPR039425">
    <property type="entry name" value="RNA_pol_sigma-70-like"/>
</dbReference>
<feature type="domain" description="RNA polymerase sigma factor 70 region 4 type 2" evidence="7">
    <location>
        <begin position="138"/>
        <end position="188"/>
    </location>
</feature>
<keyword evidence="2" id="KW-0805">Transcription regulation</keyword>
<dbReference type="Pfam" id="PF04542">
    <property type="entry name" value="Sigma70_r2"/>
    <property type="match status" value="1"/>
</dbReference>
<dbReference type="PANTHER" id="PTHR43133">
    <property type="entry name" value="RNA POLYMERASE ECF-TYPE SIGMA FACTO"/>
    <property type="match status" value="1"/>
</dbReference>
<dbReference type="InterPro" id="IPR013249">
    <property type="entry name" value="RNA_pol_sigma70_r4_t2"/>
</dbReference>
<organism evidence="8 9">
    <name type="scientific">Actinomadura fulvescens</name>
    <dbReference type="NCBI Taxonomy" id="46160"/>
    <lineage>
        <taxon>Bacteria</taxon>
        <taxon>Bacillati</taxon>
        <taxon>Actinomycetota</taxon>
        <taxon>Actinomycetes</taxon>
        <taxon>Streptosporangiales</taxon>
        <taxon>Thermomonosporaceae</taxon>
        <taxon>Actinomadura</taxon>
    </lineage>
</organism>
<dbReference type="EMBL" id="BAAATD010000003">
    <property type="protein sequence ID" value="GAA2595473.1"/>
    <property type="molecule type" value="Genomic_DNA"/>
</dbReference>
<evidence type="ECO:0000313" key="9">
    <source>
        <dbReference type="Proteomes" id="UP001501509"/>
    </source>
</evidence>